<proteinExistence type="predicted"/>
<keyword evidence="9" id="KW-1185">Reference proteome</keyword>
<dbReference type="PANTHER" id="PTHR33248">
    <property type="entry name" value="ZINC ION-BINDING PROTEIN"/>
    <property type="match status" value="1"/>
</dbReference>
<keyword evidence="6" id="KW-1133">Transmembrane helix</keyword>
<organism evidence="8 9">
    <name type="scientific">Liquidambar formosana</name>
    <name type="common">Formosan gum</name>
    <dbReference type="NCBI Taxonomy" id="63359"/>
    <lineage>
        <taxon>Eukaryota</taxon>
        <taxon>Viridiplantae</taxon>
        <taxon>Streptophyta</taxon>
        <taxon>Embryophyta</taxon>
        <taxon>Tracheophyta</taxon>
        <taxon>Spermatophyta</taxon>
        <taxon>Magnoliopsida</taxon>
        <taxon>eudicotyledons</taxon>
        <taxon>Gunneridae</taxon>
        <taxon>Pentapetalae</taxon>
        <taxon>Saxifragales</taxon>
        <taxon>Altingiaceae</taxon>
        <taxon>Liquidambar</taxon>
    </lineage>
</organism>
<dbReference type="InterPro" id="IPR010666">
    <property type="entry name" value="Znf_GRF"/>
</dbReference>
<evidence type="ECO:0000256" key="4">
    <source>
        <dbReference type="PROSITE-ProRule" id="PRU01343"/>
    </source>
</evidence>
<evidence type="ECO:0000259" key="7">
    <source>
        <dbReference type="PROSITE" id="PS51999"/>
    </source>
</evidence>
<keyword evidence="2 4" id="KW-0863">Zinc-finger</keyword>
<feature type="transmembrane region" description="Helical" evidence="6">
    <location>
        <begin position="142"/>
        <end position="161"/>
    </location>
</feature>
<evidence type="ECO:0000256" key="1">
    <source>
        <dbReference type="ARBA" id="ARBA00022723"/>
    </source>
</evidence>
<evidence type="ECO:0000256" key="3">
    <source>
        <dbReference type="ARBA" id="ARBA00022833"/>
    </source>
</evidence>
<accession>A0AAP0X4U3</accession>
<feature type="coiled-coil region" evidence="5">
    <location>
        <begin position="80"/>
        <end position="130"/>
    </location>
</feature>
<dbReference type="Proteomes" id="UP001415857">
    <property type="component" value="Unassembled WGS sequence"/>
</dbReference>
<dbReference type="GO" id="GO:0008270">
    <property type="term" value="F:zinc ion binding"/>
    <property type="evidence" value="ECO:0007669"/>
    <property type="project" value="UniProtKB-KW"/>
</dbReference>
<dbReference type="Pfam" id="PF06839">
    <property type="entry name" value="Zn_ribbon_GRF"/>
    <property type="match status" value="1"/>
</dbReference>
<keyword evidence="5" id="KW-0175">Coiled coil</keyword>
<evidence type="ECO:0000256" key="5">
    <source>
        <dbReference type="SAM" id="Coils"/>
    </source>
</evidence>
<evidence type="ECO:0000313" key="8">
    <source>
        <dbReference type="EMBL" id="KAK9293079.1"/>
    </source>
</evidence>
<evidence type="ECO:0000313" key="9">
    <source>
        <dbReference type="Proteomes" id="UP001415857"/>
    </source>
</evidence>
<gene>
    <name evidence="8" type="ORF">L1049_021063</name>
</gene>
<comment type="caution">
    <text evidence="8">The sequence shown here is derived from an EMBL/GenBank/DDBJ whole genome shotgun (WGS) entry which is preliminary data.</text>
</comment>
<keyword evidence="1" id="KW-0479">Metal-binding</keyword>
<evidence type="ECO:0000256" key="6">
    <source>
        <dbReference type="SAM" id="Phobius"/>
    </source>
</evidence>
<dbReference type="EMBL" id="JBBPBK010000001">
    <property type="protein sequence ID" value="KAK9293079.1"/>
    <property type="molecule type" value="Genomic_DNA"/>
</dbReference>
<keyword evidence="3" id="KW-0862">Zinc</keyword>
<keyword evidence="6" id="KW-0812">Transmembrane</keyword>
<protein>
    <recommendedName>
        <fullName evidence="7">GRF-type domain-containing protein</fullName>
    </recommendedName>
</protein>
<keyword evidence="6" id="KW-0472">Membrane</keyword>
<dbReference type="PROSITE" id="PS51999">
    <property type="entry name" value="ZF_GRF"/>
    <property type="match status" value="1"/>
</dbReference>
<evidence type="ECO:0000256" key="2">
    <source>
        <dbReference type="ARBA" id="ARBA00022771"/>
    </source>
</evidence>
<name>A0AAP0X4U3_LIQFO</name>
<reference evidence="8 9" key="1">
    <citation type="journal article" date="2024" name="Plant J.">
        <title>Genome sequences and population genomics reveal climatic adaptation and genomic divergence between two closely related sweetgum species.</title>
        <authorList>
            <person name="Xu W.Q."/>
            <person name="Ren C.Q."/>
            <person name="Zhang X.Y."/>
            <person name="Comes H.P."/>
            <person name="Liu X.H."/>
            <person name="Li Y.G."/>
            <person name="Kettle C.J."/>
            <person name="Jalonen R."/>
            <person name="Gaisberger H."/>
            <person name="Ma Y.Z."/>
            <person name="Qiu Y.X."/>
        </authorList>
    </citation>
    <scope>NUCLEOTIDE SEQUENCE [LARGE SCALE GENOMIC DNA]</scope>
    <source>
        <strain evidence="8">Hangzhou</strain>
    </source>
</reference>
<sequence length="164" mass="18853">MASSANSRNSSQQPSCCRRFGNCYCGVESPLNTAWTKDNPGRRFYGCAKFPTSNCEFFHWHDEEFSARAKEVSWMLYKENKELRKQIKMFQQEVSAENNQIVGLNDSANTIELQNQVIQLQRQLLEVKERVKNDGLKKNMKCSMFMASLLVIVSIVTLALINSR</sequence>
<feature type="domain" description="GRF-type" evidence="7">
    <location>
        <begin position="23"/>
        <end position="64"/>
    </location>
</feature>
<dbReference type="AlphaFoldDB" id="A0AAP0X4U3"/>